<dbReference type="AlphaFoldDB" id="A0A7W7D2Z8"/>
<evidence type="ECO:0000313" key="3">
    <source>
        <dbReference type="EMBL" id="MBB4699332.1"/>
    </source>
</evidence>
<dbReference type="RefSeq" id="WP_184876780.1">
    <property type="nucleotide sequence ID" value="NZ_JACHND010000001.1"/>
</dbReference>
<organism evidence="3 4">
    <name type="scientific">Sphaerisporangium siamense</name>
    <dbReference type="NCBI Taxonomy" id="795645"/>
    <lineage>
        <taxon>Bacteria</taxon>
        <taxon>Bacillati</taxon>
        <taxon>Actinomycetota</taxon>
        <taxon>Actinomycetes</taxon>
        <taxon>Streptosporangiales</taxon>
        <taxon>Streptosporangiaceae</taxon>
        <taxon>Sphaerisporangium</taxon>
    </lineage>
</organism>
<dbReference type="Proteomes" id="UP000542210">
    <property type="component" value="Unassembled WGS sequence"/>
</dbReference>
<name>A0A7W7D2Z8_9ACTN</name>
<feature type="transmembrane region" description="Helical" evidence="2">
    <location>
        <begin position="36"/>
        <end position="59"/>
    </location>
</feature>
<evidence type="ECO:0000256" key="1">
    <source>
        <dbReference type="SAM" id="MobiDB-lite"/>
    </source>
</evidence>
<keyword evidence="2" id="KW-0472">Membrane</keyword>
<keyword evidence="4" id="KW-1185">Reference proteome</keyword>
<gene>
    <name evidence="3" type="ORF">BJ982_000876</name>
</gene>
<sequence length="475" mass="49401">MNEIINRLRDATTAVGDTVQDLPAPRSARSRTRRSWLVPAVAAASVVAAVATGTVVFAGGGTRLAATGSAGTPEFFVLAFPGELTVRRETDGRAAARVAAPGGESFSAAAGDDRRFYLATTAATGCGGHFYRLTLEGSSGATLDRLPFTVPEGTRTTSLAVSEDGGRLAYGLVRCGTMDRAAGLVVADTATGRTRTWAGAGGPQVGRVAISGDGRYVAYQDLAAPPLGVPDTPVRPRSPEASPAPPSRTPAPDAPPAPEEVRPTEEPPAPEEVRPTEEPPAPEEVRPTEEPPGEVEPGVPDETPSELPNPPTSRDPGDAPTEAPALVPLATPPTEVPMPSDIYLLDTTLPGEDLGGSRKITLAVADAALPVGLQGFRLDADGGRIIASLGRAARTFQGDRATVEPSATAIVRFDAANGRRLDTLYQDRKGGMALLDADGGYEHFIVRRGDEIASVSASGYRLLTRDGYRYPSAAW</sequence>
<feature type="region of interest" description="Disordered" evidence="1">
    <location>
        <begin position="226"/>
        <end position="335"/>
    </location>
</feature>
<accession>A0A7W7D2Z8</accession>
<reference evidence="3 4" key="1">
    <citation type="submission" date="2020-08" db="EMBL/GenBank/DDBJ databases">
        <title>Sequencing the genomes of 1000 actinobacteria strains.</title>
        <authorList>
            <person name="Klenk H.-P."/>
        </authorList>
    </citation>
    <scope>NUCLEOTIDE SEQUENCE [LARGE SCALE GENOMIC DNA]</scope>
    <source>
        <strain evidence="3 4">DSM 45784</strain>
    </source>
</reference>
<dbReference type="SUPFAM" id="SSF50969">
    <property type="entry name" value="YVTN repeat-like/Quinoprotein amine dehydrogenase"/>
    <property type="match status" value="1"/>
</dbReference>
<evidence type="ECO:0000256" key="2">
    <source>
        <dbReference type="SAM" id="Phobius"/>
    </source>
</evidence>
<protein>
    <submittedName>
        <fullName evidence="3">Uncharacterized protein</fullName>
    </submittedName>
</protein>
<feature type="compositionally biased region" description="Basic and acidic residues" evidence="1">
    <location>
        <begin position="259"/>
        <end position="289"/>
    </location>
</feature>
<keyword evidence="2" id="KW-1133">Transmembrane helix</keyword>
<dbReference type="InterPro" id="IPR011044">
    <property type="entry name" value="Quino_amine_DH_bsu"/>
</dbReference>
<keyword evidence="2" id="KW-0812">Transmembrane</keyword>
<dbReference type="Gene3D" id="2.130.10.10">
    <property type="entry name" value="YVTN repeat-like/Quinoprotein amine dehydrogenase"/>
    <property type="match status" value="1"/>
</dbReference>
<dbReference type="InterPro" id="IPR015943">
    <property type="entry name" value="WD40/YVTN_repeat-like_dom_sf"/>
</dbReference>
<dbReference type="EMBL" id="JACHND010000001">
    <property type="protein sequence ID" value="MBB4699332.1"/>
    <property type="molecule type" value="Genomic_DNA"/>
</dbReference>
<feature type="compositionally biased region" description="Low complexity" evidence="1">
    <location>
        <begin position="319"/>
        <end position="329"/>
    </location>
</feature>
<feature type="compositionally biased region" description="Pro residues" evidence="1">
    <location>
        <begin position="242"/>
        <end position="258"/>
    </location>
</feature>
<proteinExistence type="predicted"/>
<evidence type="ECO:0000313" key="4">
    <source>
        <dbReference type="Proteomes" id="UP000542210"/>
    </source>
</evidence>
<comment type="caution">
    <text evidence="3">The sequence shown here is derived from an EMBL/GenBank/DDBJ whole genome shotgun (WGS) entry which is preliminary data.</text>
</comment>